<organism evidence="1 2">
    <name type="scientific">Tetranychus urticae</name>
    <name type="common">Two-spotted spider mite</name>
    <dbReference type="NCBI Taxonomy" id="32264"/>
    <lineage>
        <taxon>Eukaryota</taxon>
        <taxon>Metazoa</taxon>
        <taxon>Ecdysozoa</taxon>
        <taxon>Arthropoda</taxon>
        <taxon>Chelicerata</taxon>
        <taxon>Arachnida</taxon>
        <taxon>Acari</taxon>
        <taxon>Acariformes</taxon>
        <taxon>Trombidiformes</taxon>
        <taxon>Prostigmata</taxon>
        <taxon>Eleutherengona</taxon>
        <taxon>Raphignathae</taxon>
        <taxon>Tetranychoidea</taxon>
        <taxon>Tetranychidae</taxon>
        <taxon>Tetranychus</taxon>
    </lineage>
</organism>
<dbReference type="EMBL" id="CAEY01001587">
    <property type="status" value="NOT_ANNOTATED_CDS"/>
    <property type="molecule type" value="Genomic_DNA"/>
</dbReference>
<dbReference type="Proteomes" id="UP000015104">
    <property type="component" value="Unassembled WGS sequence"/>
</dbReference>
<reference evidence="1" key="2">
    <citation type="submission" date="2015-06" db="UniProtKB">
        <authorList>
            <consortium name="EnsemblMetazoa"/>
        </authorList>
    </citation>
    <scope>IDENTIFICATION</scope>
</reference>
<accession>T1K5E7</accession>
<keyword evidence="2" id="KW-1185">Reference proteome</keyword>
<dbReference type="EnsemblMetazoa" id="tetur05g06000.1">
    <property type="protein sequence ID" value="tetur05g06000.1"/>
    <property type="gene ID" value="tetur05g06000"/>
</dbReference>
<evidence type="ECO:0000313" key="1">
    <source>
        <dbReference type="EnsemblMetazoa" id="tetur05g06000.1"/>
    </source>
</evidence>
<sequence>MIKLTIQLIKLSLKDFDLCEKKR</sequence>
<evidence type="ECO:0000313" key="2">
    <source>
        <dbReference type="Proteomes" id="UP000015104"/>
    </source>
</evidence>
<reference evidence="2" key="1">
    <citation type="submission" date="2011-08" db="EMBL/GenBank/DDBJ databases">
        <authorList>
            <person name="Rombauts S."/>
        </authorList>
    </citation>
    <scope>NUCLEOTIDE SEQUENCE</scope>
    <source>
        <strain evidence="2">London</strain>
    </source>
</reference>
<dbReference type="HOGENOM" id="CLU_3423445_0_0_1"/>
<dbReference type="AlphaFoldDB" id="T1K5E7"/>
<proteinExistence type="predicted"/>
<name>T1K5E7_TETUR</name>
<protein>
    <submittedName>
        <fullName evidence="1">Uncharacterized protein</fullName>
    </submittedName>
</protein>